<organism evidence="1">
    <name type="scientific">marine sediment metagenome</name>
    <dbReference type="NCBI Taxonomy" id="412755"/>
    <lineage>
        <taxon>unclassified sequences</taxon>
        <taxon>metagenomes</taxon>
        <taxon>ecological metagenomes</taxon>
    </lineage>
</organism>
<sequence length="131" mass="13934">MAGKERTILDKDGILGAEDLKTEAVEVEEWGGWVLIRTLTGRERDRLEADLLSGRNGKAGVNLDNVRAKMVVATAVDDEGKQLFTLGDVVKLGEKSGVALSKVATVAQRLAGLSTTDVEELAKNSSRGPAD</sequence>
<accession>A0A0F9I4T4</accession>
<evidence type="ECO:0008006" key="2">
    <source>
        <dbReference type="Google" id="ProtNLM"/>
    </source>
</evidence>
<gene>
    <name evidence="1" type="ORF">LCGC14_1985190</name>
</gene>
<dbReference type="EMBL" id="LAZR01022289">
    <property type="protein sequence ID" value="KKL82392.1"/>
    <property type="molecule type" value="Genomic_DNA"/>
</dbReference>
<comment type="caution">
    <text evidence="1">The sequence shown here is derived from an EMBL/GenBank/DDBJ whole genome shotgun (WGS) entry which is preliminary data.</text>
</comment>
<protein>
    <recommendedName>
        <fullName evidence="2">Tail assembly chaperone</fullName>
    </recommendedName>
</protein>
<dbReference type="AlphaFoldDB" id="A0A0F9I4T4"/>
<evidence type="ECO:0000313" key="1">
    <source>
        <dbReference type="EMBL" id="KKL82392.1"/>
    </source>
</evidence>
<dbReference type="Gene3D" id="3.30.2220.20">
    <property type="entry name" value="Phage tail assembly chaperone gp13-like"/>
    <property type="match status" value="1"/>
</dbReference>
<dbReference type="InterPro" id="IPR038556">
    <property type="entry name" value="TAC_Gp13-like_sf"/>
</dbReference>
<reference evidence="1" key="1">
    <citation type="journal article" date="2015" name="Nature">
        <title>Complex archaea that bridge the gap between prokaryotes and eukaryotes.</title>
        <authorList>
            <person name="Spang A."/>
            <person name="Saw J.H."/>
            <person name="Jorgensen S.L."/>
            <person name="Zaremba-Niedzwiedzka K."/>
            <person name="Martijn J."/>
            <person name="Lind A.E."/>
            <person name="van Eijk R."/>
            <person name="Schleper C."/>
            <person name="Guy L."/>
            <person name="Ettema T.J."/>
        </authorList>
    </citation>
    <scope>NUCLEOTIDE SEQUENCE</scope>
</reference>
<name>A0A0F9I4T4_9ZZZZ</name>
<proteinExistence type="predicted"/>